<accession>A0AAI9SYG3</accession>
<dbReference type="InterPro" id="IPR029069">
    <property type="entry name" value="HotDog_dom_sf"/>
</dbReference>
<dbReference type="AlphaFoldDB" id="A0AAI9SYG3"/>
<comment type="caution">
    <text evidence="1">The sequence shown here is derived from an EMBL/GenBank/DDBJ whole genome shotgun (WGS) entry which is preliminary data.</text>
</comment>
<dbReference type="EMBL" id="JAHUZD010000028">
    <property type="protein sequence ID" value="KAI3405518.2"/>
    <property type="molecule type" value="Genomic_DNA"/>
</dbReference>
<dbReference type="Proteomes" id="UP001202479">
    <property type="component" value="Unassembled WGS sequence"/>
</dbReference>
<dbReference type="RefSeq" id="XP_049181263.1">
    <property type="nucleotide sequence ID" value="XM_049322669.1"/>
</dbReference>
<sequence length="308" mass="35431">MTAITKECINRWASTIKQKTFKSNDTYSIGSITHLWELLGDIFAGKSKSQNQKPKSILPNAWLSGAHFLFNNQSNLNIGSDGYDNYQAPVLNGNHQLYLRRLWARGSINISSVPELNSSLHCDEKVTSVRFIDENVLVNIERSFYSRILSPPLLVENRTLMYTNKLYFPAKTKPILLNEKNVLLVSPPIQLSSIDLLKYSMLTYNLHKIHIDTNYCHSIENLPTLIVHGPLQVTLLLYYFQLQYPKITPHLFSYRTYEPCFVNEELAISITENGDQFDLALCNPKDKRVKLKGQLHLLEKYQAPSHTW</sequence>
<dbReference type="PANTHER" id="PTHR28152:SF1">
    <property type="entry name" value="HYDROXYACYL-THIOESTER DEHYDRATASE TYPE 2, MITOCHONDRIAL"/>
    <property type="match status" value="1"/>
</dbReference>
<evidence type="ECO:0008006" key="3">
    <source>
        <dbReference type="Google" id="ProtNLM"/>
    </source>
</evidence>
<name>A0AAI9SYG3_9ASCO</name>
<dbReference type="InterPro" id="IPR052741">
    <property type="entry name" value="Mitochondrial_HTD2"/>
</dbReference>
<organism evidence="1 2">
    <name type="scientific">Candida oxycetoniae</name>
    <dbReference type="NCBI Taxonomy" id="497107"/>
    <lineage>
        <taxon>Eukaryota</taxon>
        <taxon>Fungi</taxon>
        <taxon>Dikarya</taxon>
        <taxon>Ascomycota</taxon>
        <taxon>Saccharomycotina</taxon>
        <taxon>Pichiomycetes</taxon>
        <taxon>Debaryomycetaceae</taxon>
        <taxon>Candida/Lodderomyces clade</taxon>
        <taxon>Candida</taxon>
    </lineage>
</organism>
<dbReference type="PANTHER" id="PTHR28152">
    <property type="entry name" value="HYDROXYACYL-THIOESTER DEHYDRATASE TYPE 2, MITOCHONDRIAL"/>
    <property type="match status" value="1"/>
</dbReference>
<evidence type="ECO:0000313" key="2">
    <source>
        <dbReference type="Proteomes" id="UP001202479"/>
    </source>
</evidence>
<dbReference type="GeneID" id="73379153"/>
<gene>
    <name evidence="1" type="ORF">KGF56_001536</name>
</gene>
<evidence type="ECO:0000313" key="1">
    <source>
        <dbReference type="EMBL" id="KAI3405518.2"/>
    </source>
</evidence>
<keyword evidence="2" id="KW-1185">Reference proteome</keyword>
<reference evidence="1" key="1">
    <citation type="journal article" date="2022" name="DNA Res.">
        <title>Genome analysis of five recently described species of the CUG-Ser clade uncovers Candida theae as a new hybrid lineage with pathogenic potential in the Candida parapsilosis species complex.</title>
        <authorList>
            <person name="Mixao V."/>
            <person name="Del Olmo V."/>
            <person name="Hegedusova E."/>
            <person name="Saus E."/>
            <person name="Pryszcz L."/>
            <person name="Cillingova A."/>
            <person name="Nosek J."/>
            <person name="Gabaldon T."/>
        </authorList>
    </citation>
    <scope>NUCLEOTIDE SEQUENCE</scope>
    <source>
        <strain evidence="1">CBS 10844</strain>
    </source>
</reference>
<dbReference type="SUPFAM" id="SSF54637">
    <property type="entry name" value="Thioesterase/thiol ester dehydrase-isomerase"/>
    <property type="match status" value="1"/>
</dbReference>
<proteinExistence type="predicted"/>
<protein>
    <recommendedName>
        <fullName evidence="3">Hydroxyacyl-thioester dehydratase type 2, mitochondrial</fullName>
    </recommendedName>
</protein>
<dbReference type="Gene3D" id="3.10.129.10">
    <property type="entry name" value="Hotdog Thioesterase"/>
    <property type="match status" value="1"/>
</dbReference>
<dbReference type="GO" id="GO:0005739">
    <property type="term" value="C:mitochondrion"/>
    <property type="evidence" value="ECO:0007669"/>
    <property type="project" value="TreeGrafter"/>
</dbReference>
<dbReference type="GO" id="GO:0019171">
    <property type="term" value="F:(3R)-hydroxyacyl-[acyl-carrier-protein] dehydratase activity"/>
    <property type="evidence" value="ECO:0007669"/>
    <property type="project" value="TreeGrafter"/>
</dbReference>